<sequence>MMGVQDASIDVLNADRNDDVLDGDDPFVLINQLPMREGTEQLTSIDDICISSSKRETYSRNLLKLSNSIIIKRKEYSSLHSLKFFDIAFRCTSLQDRETINNSLANIHSDVKADPVLSTN</sequence>
<evidence type="ECO:0000313" key="1">
    <source>
        <dbReference type="EMBL" id="KAG2189996.1"/>
    </source>
</evidence>
<dbReference type="EMBL" id="JAEPRC010001096">
    <property type="protein sequence ID" value="KAG2189996.1"/>
    <property type="molecule type" value="Genomic_DNA"/>
</dbReference>
<protein>
    <submittedName>
        <fullName evidence="1">Uncharacterized protein</fullName>
    </submittedName>
</protein>
<gene>
    <name evidence="1" type="ORF">INT46_011065</name>
</gene>
<comment type="caution">
    <text evidence="1">The sequence shown here is derived from an EMBL/GenBank/DDBJ whole genome shotgun (WGS) entry which is preliminary data.</text>
</comment>
<reference evidence="1" key="1">
    <citation type="submission" date="2020-12" db="EMBL/GenBank/DDBJ databases">
        <title>Metabolic potential, ecology and presence of endohyphal bacteria is reflected in genomic diversity of Mucoromycotina.</title>
        <authorList>
            <person name="Muszewska A."/>
            <person name="Okrasinska A."/>
            <person name="Steczkiewicz K."/>
            <person name="Drgas O."/>
            <person name="Orlowska M."/>
            <person name="Perlinska-Lenart U."/>
            <person name="Aleksandrzak-Piekarczyk T."/>
            <person name="Szatraj K."/>
            <person name="Zielenkiewicz U."/>
            <person name="Pilsyk S."/>
            <person name="Malc E."/>
            <person name="Mieczkowski P."/>
            <person name="Kruszewska J.S."/>
            <person name="Biernat P."/>
            <person name="Pawlowska J."/>
        </authorList>
    </citation>
    <scope>NUCLEOTIDE SEQUENCE</scope>
    <source>
        <strain evidence="1">CBS 226.32</strain>
    </source>
</reference>
<dbReference type="AlphaFoldDB" id="A0A8H7UL40"/>
<accession>A0A8H7UL40</accession>
<keyword evidence="2" id="KW-1185">Reference proteome</keyword>
<evidence type="ECO:0000313" key="2">
    <source>
        <dbReference type="Proteomes" id="UP000650833"/>
    </source>
</evidence>
<proteinExistence type="predicted"/>
<dbReference type="OrthoDB" id="2212118at2759"/>
<dbReference type="Proteomes" id="UP000650833">
    <property type="component" value="Unassembled WGS sequence"/>
</dbReference>
<name>A0A8H7UL40_9FUNG</name>
<organism evidence="1 2">
    <name type="scientific">Mucor plumbeus</name>
    <dbReference type="NCBI Taxonomy" id="97098"/>
    <lineage>
        <taxon>Eukaryota</taxon>
        <taxon>Fungi</taxon>
        <taxon>Fungi incertae sedis</taxon>
        <taxon>Mucoromycota</taxon>
        <taxon>Mucoromycotina</taxon>
        <taxon>Mucoromycetes</taxon>
        <taxon>Mucorales</taxon>
        <taxon>Mucorineae</taxon>
        <taxon>Mucoraceae</taxon>
        <taxon>Mucor</taxon>
    </lineage>
</organism>